<proteinExistence type="inferred from homology"/>
<dbReference type="InterPro" id="IPR001000">
    <property type="entry name" value="GH10_dom"/>
</dbReference>
<gene>
    <name evidence="17" type="ORF">Vbra_6180</name>
</gene>
<dbReference type="EC" id="3.2.1.8" evidence="3"/>
<evidence type="ECO:0000313" key="18">
    <source>
        <dbReference type="Proteomes" id="UP000041254"/>
    </source>
</evidence>
<reference evidence="17 18" key="1">
    <citation type="submission" date="2014-11" db="EMBL/GenBank/DDBJ databases">
        <authorList>
            <person name="Zhu J."/>
            <person name="Qi W."/>
            <person name="Song R."/>
        </authorList>
    </citation>
    <scope>NUCLEOTIDE SEQUENCE [LARGE SCALE GENOMIC DNA]</scope>
</reference>
<dbReference type="CDD" id="cd01100">
    <property type="entry name" value="APPLE_Factor_XI_like"/>
    <property type="match status" value="1"/>
</dbReference>
<dbReference type="PhylomeDB" id="A0A0G4GBQ5"/>
<protein>
    <recommendedName>
        <fullName evidence="3">endo-1,4-beta-xylanase</fullName>
        <ecNumber evidence="3">3.2.1.8</ecNumber>
    </recommendedName>
</protein>
<dbReference type="PROSITE" id="PS50948">
    <property type="entry name" value="PAN"/>
    <property type="match status" value="2"/>
</dbReference>
<dbReference type="Gene3D" id="3.20.20.80">
    <property type="entry name" value="Glycosidases"/>
    <property type="match status" value="1"/>
</dbReference>
<keyword evidence="4" id="KW-0858">Xylan degradation</keyword>
<evidence type="ECO:0000256" key="3">
    <source>
        <dbReference type="ARBA" id="ARBA00012590"/>
    </source>
</evidence>
<dbReference type="Pfam" id="PF00024">
    <property type="entry name" value="PAN_1"/>
    <property type="match status" value="2"/>
</dbReference>
<evidence type="ECO:0000256" key="10">
    <source>
        <dbReference type="ARBA" id="ARBA00023295"/>
    </source>
</evidence>
<dbReference type="Gene3D" id="3.50.4.10">
    <property type="entry name" value="Hepatocyte Growth Factor"/>
    <property type="match status" value="2"/>
</dbReference>
<evidence type="ECO:0000256" key="9">
    <source>
        <dbReference type="ARBA" id="ARBA00023277"/>
    </source>
</evidence>
<dbReference type="GO" id="GO:0031176">
    <property type="term" value="F:endo-1,4-beta-xylanase activity"/>
    <property type="evidence" value="ECO:0007669"/>
    <property type="project" value="UniProtKB-EC"/>
</dbReference>
<feature type="domain" description="GH10" evidence="16">
    <location>
        <begin position="228"/>
        <end position="566"/>
    </location>
</feature>
<dbReference type="AlphaFoldDB" id="A0A0G4GBQ5"/>
<feature type="signal peptide" evidence="14">
    <location>
        <begin position="1"/>
        <end position="19"/>
    </location>
</feature>
<dbReference type="PROSITE" id="PS51760">
    <property type="entry name" value="GH10_2"/>
    <property type="match status" value="1"/>
</dbReference>
<dbReference type="Pfam" id="PF00331">
    <property type="entry name" value="Glyco_hydro_10"/>
    <property type="match status" value="1"/>
</dbReference>
<keyword evidence="8" id="KW-1015">Disulfide bond</keyword>
<evidence type="ECO:0000256" key="8">
    <source>
        <dbReference type="ARBA" id="ARBA00023157"/>
    </source>
</evidence>
<feature type="domain" description="Apple" evidence="15">
    <location>
        <begin position="114"/>
        <end position="185"/>
    </location>
</feature>
<dbReference type="PANTHER" id="PTHR31490:SF88">
    <property type="entry name" value="BETA-XYLANASE"/>
    <property type="match status" value="1"/>
</dbReference>
<feature type="domain" description="Apple" evidence="15">
    <location>
        <begin position="39"/>
        <end position="110"/>
    </location>
</feature>
<feature type="region of interest" description="Disordered" evidence="13">
    <location>
        <begin position="164"/>
        <end position="211"/>
    </location>
</feature>
<evidence type="ECO:0000256" key="7">
    <source>
        <dbReference type="ARBA" id="ARBA00022801"/>
    </source>
</evidence>
<dbReference type="EMBL" id="CDMY01000618">
    <property type="protein sequence ID" value="CEM26526.1"/>
    <property type="molecule type" value="Genomic_DNA"/>
</dbReference>
<feature type="chain" id="PRO_5005189970" description="endo-1,4-beta-xylanase" evidence="14">
    <location>
        <begin position="20"/>
        <end position="572"/>
    </location>
</feature>
<dbReference type="SMART" id="SM00633">
    <property type="entry name" value="Glyco_10"/>
    <property type="match status" value="1"/>
</dbReference>
<dbReference type="PANTHER" id="PTHR31490">
    <property type="entry name" value="GLYCOSYL HYDROLASE"/>
    <property type="match status" value="1"/>
</dbReference>
<dbReference type="GO" id="GO:0006508">
    <property type="term" value="P:proteolysis"/>
    <property type="evidence" value="ECO:0007669"/>
    <property type="project" value="InterPro"/>
</dbReference>
<dbReference type="InterPro" id="IPR017853">
    <property type="entry name" value="GH"/>
</dbReference>
<sequence>MATTAAFLLVVVLAAGAYAKDATSNQGASLRGLKVPEGCYTPGKDYAGSDVVNWKDISSAEHCQSKCQAHAKCAVFNYRDNEKECWLKSEKALEGKPKDDPRALTGPKTCFPECYEEGVQFESKLVLRVRNVLTAEACQHLCQGNKECNAFTFVPLQMRCKLHRSKQKKTKQTGDALTISGPKQCKGAPPMPDAPDAPDTPGAPNPGGQEKFQLTTKDSFIKFGKSQEGTLRALADSRKLYIGSAINTANMNDQKYLRTLAEQYNMAVAEWECKMSEMAPSNGNNINWGLCDKIADFCEASRMGFRYHALAWYYSIPGWFKGLSPNDKKTALKTFTDKVVDHYVDKALWWDVANEALNDNQPDGGKTPKYREDGALYPAIPDWVSYSFHLAHKALSAKGKPFKLYYNDYGVASMDGWSSGKSNAMFNMVKGLAKDNSIDGVGFQLHINTYYDLVPGVRKNIQRYGELGLEVQFTELDVGCGEWQAPTGEMVGGDKWVPCPDWDNGQAARQAEVYSRLMAVCLEEPNCTAFVMWGVSDKNTWLKNSRPLLYDENYAQKPAWWAVHDMMKSYGK</sequence>
<evidence type="ECO:0000256" key="2">
    <source>
        <dbReference type="ARBA" id="ARBA00007495"/>
    </source>
</evidence>
<keyword evidence="7" id="KW-0378">Hydrolase</keyword>
<dbReference type="InterPro" id="IPR044846">
    <property type="entry name" value="GH10"/>
</dbReference>
<keyword evidence="6" id="KW-0677">Repeat</keyword>
<dbReference type="PRINTS" id="PR00134">
    <property type="entry name" value="GLHYDRLASE10"/>
</dbReference>
<accession>A0A0G4GBQ5</accession>
<dbReference type="SUPFAM" id="SSF51445">
    <property type="entry name" value="(Trans)glycosidases"/>
    <property type="match status" value="1"/>
</dbReference>
<evidence type="ECO:0000256" key="4">
    <source>
        <dbReference type="ARBA" id="ARBA00022651"/>
    </source>
</evidence>
<dbReference type="InParanoid" id="A0A0G4GBQ5"/>
<feature type="active site" description="Nucleophile" evidence="12">
    <location>
        <position position="475"/>
    </location>
</feature>
<evidence type="ECO:0000313" key="17">
    <source>
        <dbReference type="EMBL" id="CEM26526.1"/>
    </source>
</evidence>
<name>A0A0G4GBQ5_VITBC</name>
<keyword evidence="11" id="KW-0624">Polysaccharide degradation</keyword>
<evidence type="ECO:0000256" key="5">
    <source>
        <dbReference type="ARBA" id="ARBA00022729"/>
    </source>
</evidence>
<dbReference type="SMART" id="SM00223">
    <property type="entry name" value="APPLE"/>
    <property type="match status" value="2"/>
</dbReference>
<dbReference type="VEuPathDB" id="CryptoDB:Vbra_6180"/>
<dbReference type="InterPro" id="IPR003609">
    <property type="entry name" value="Pan_app"/>
</dbReference>
<evidence type="ECO:0000256" key="11">
    <source>
        <dbReference type="ARBA" id="ARBA00023326"/>
    </source>
</evidence>
<comment type="catalytic activity">
    <reaction evidence="1">
        <text>Endohydrolysis of (1-&gt;4)-beta-D-xylosidic linkages in xylans.</text>
        <dbReference type="EC" id="3.2.1.8"/>
    </reaction>
</comment>
<dbReference type="InterPro" id="IPR031158">
    <property type="entry name" value="GH10_AS"/>
</dbReference>
<evidence type="ECO:0000256" key="6">
    <source>
        <dbReference type="ARBA" id="ARBA00022737"/>
    </source>
</evidence>
<dbReference type="InterPro" id="IPR000177">
    <property type="entry name" value="Apple"/>
</dbReference>
<organism evidence="17 18">
    <name type="scientific">Vitrella brassicaformis (strain CCMP3155)</name>
    <dbReference type="NCBI Taxonomy" id="1169540"/>
    <lineage>
        <taxon>Eukaryota</taxon>
        <taxon>Sar</taxon>
        <taxon>Alveolata</taxon>
        <taxon>Colpodellida</taxon>
        <taxon>Vitrellaceae</taxon>
        <taxon>Vitrella</taxon>
    </lineage>
</organism>
<dbReference type="OrthoDB" id="3055998at2759"/>
<evidence type="ECO:0000256" key="1">
    <source>
        <dbReference type="ARBA" id="ARBA00000681"/>
    </source>
</evidence>
<feature type="compositionally biased region" description="Low complexity" evidence="13">
    <location>
        <begin position="197"/>
        <end position="208"/>
    </location>
</feature>
<keyword evidence="5 14" id="KW-0732">Signal</keyword>
<evidence type="ECO:0000259" key="15">
    <source>
        <dbReference type="PROSITE" id="PS50948"/>
    </source>
</evidence>
<dbReference type="Proteomes" id="UP000041254">
    <property type="component" value="Unassembled WGS sequence"/>
</dbReference>
<keyword evidence="9" id="KW-0119">Carbohydrate metabolism</keyword>
<evidence type="ECO:0000256" key="14">
    <source>
        <dbReference type="SAM" id="SignalP"/>
    </source>
</evidence>
<comment type="similarity">
    <text evidence="2">Belongs to the glycosyl hydrolase 10 (cellulase F) family.</text>
</comment>
<dbReference type="SUPFAM" id="SSF57414">
    <property type="entry name" value="Hairpin loop containing domain-like"/>
    <property type="match status" value="2"/>
</dbReference>
<evidence type="ECO:0000256" key="13">
    <source>
        <dbReference type="SAM" id="MobiDB-lite"/>
    </source>
</evidence>
<keyword evidence="18" id="KW-1185">Reference proteome</keyword>
<keyword evidence="10" id="KW-0326">Glycosidase</keyword>
<evidence type="ECO:0000256" key="12">
    <source>
        <dbReference type="PROSITE-ProRule" id="PRU10061"/>
    </source>
</evidence>
<dbReference type="GO" id="GO:0005576">
    <property type="term" value="C:extracellular region"/>
    <property type="evidence" value="ECO:0007669"/>
    <property type="project" value="InterPro"/>
</dbReference>
<dbReference type="PROSITE" id="PS00591">
    <property type="entry name" value="GH10_1"/>
    <property type="match status" value="1"/>
</dbReference>
<dbReference type="GO" id="GO:0045493">
    <property type="term" value="P:xylan catabolic process"/>
    <property type="evidence" value="ECO:0007669"/>
    <property type="project" value="UniProtKB-KW"/>
</dbReference>
<evidence type="ECO:0000259" key="16">
    <source>
        <dbReference type="PROSITE" id="PS51760"/>
    </source>
</evidence>